<evidence type="ECO:0000313" key="10">
    <source>
        <dbReference type="Proteomes" id="UP001315278"/>
    </source>
</evidence>
<reference evidence="10" key="1">
    <citation type="journal article" date="2021" name="ISME J.">
        <title>Evolutionary origin and ecological implication of a unique nif island in free-living Bradyrhizobium lineages.</title>
        <authorList>
            <person name="Tao J."/>
        </authorList>
    </citation>
    <scope>NUCLEOTIDE SEQUENCE [LARGE SCALE GENOMIC DNA]</scope>
    <source>
        <strain evidence="10">SZCCT0434</strain>
    </source>
</reference>
<keyword evidence="4" id="KW-0238">DNA-binding</keyword>
<feature type="region of interest" description="Disordered" evidence="7">
    <location>
        <begin position="267"/>
        <end position="311"/>
    </location>
</feature>
<sequence length="311" mass="33987">MDIRELRYFAAVYRERNLTAAARRCFISQPSISTAITNLEAELGTTLFIRHKMGMAPTESAEQFHAVARRIIDEADAARNLFRKPASRSALTLGLMRTLDQARTIALLRPLTGNADLALRLVGASERADARIVARTIIDAGEHFIPLWTERYVAALPPSHPLTLKETLRTADFAGVAMIDRCHCEQQNFFRRGAPQRRPVAIAESEDWAMALVAAGVGVAIVPEGVARGNPDVAIRAIEIDVTRQVGLAYPSTRPPSDALKEFIATLPRQHTKGGRRTKPRPSGASLSTPRPGRGPARLRPAGSPQAGRVR</sequence>
<feature type="compositionally biased region" description="Basic residues" evidence="7">
    <location>
        <begin position="270"/>
        <end position="280"/>
    </location>
</feature>
<dbReference type="Pfam" id="PF03466">
    <property type="entry name" value="LysR_substrate"/>
    <property type="match status" value="1"/>
</dbReference>
<dbReference type="InterPro" id="IPR005119">
    <property type="entry name" value="LysR_subst-bd"/>
</dbReference>
<dbReference type="PROSITE" id="PS50931">
    <property type="entry name" value="HTH_LYSR"/>
    <property type="match status" value="1"/>
</dbReference>
<evidence type="ECO:0000256" key="3">
    <source>
        <dbReference type="ARBA" id="ARBA00023015"/>
    </source>
</evidence>
<evidence type="ECO:0000256" key="6">
    <source>
        <dbReference type="ARBA" id="ARBA00023163"/>
    </source>
</evidence>
<evidence type="ECO:0000256" key="5">
    <source>
        <dbReference type="ARBA" id="ARBA00023159"/>
    </source>
</evidence>
<feature type="domain" description="HTH lysR-type" evidence="8">
    <location>
        <begin position="1"/>
        <end position="58"/>
    </location>
</feature>
<dbReference type="Pfam" id="PF00126">
    <property type="entry name" value="HTH_1"/>
    <property type="match status" value="1"/>
</dbReference>
<organism evidence="9 10">
    <name type="scientific">Bradyrhizobium jicamae</name>
    <dbReference type="NCBI Taxonomy" id="280332"/>
    <lineage>
        <taxon>Bacteria</taxon>
        <taxon>Pseudomonadati</taxon>
        <taxon>Pseudomonadota</taxon>
        <taxon>Alphaproteobacteria</taxon>
        <taxon>Hyphomicrobiales</taxon>
        <taxon>Nitrobacteraceae</taxon>
        <taxon>Bradyrhizobium</taxon>
    </lineage>
</organism>
<dbReference type="PANTHER" id="PTHR30346">
    <property type="entry name" value="TRANSCRIPTIONAL DUAL REGULATOR HCAR-RELATED"/>
    <property type="match status" value="1"/>
</dbReference>
<keyword evidence="6" id="KW-0804">Transcription</keyword>
<dbReference type="Proteomes" id="UP001315278">
    <property type="component" value="Unassembled WGS sequence"/>
</dbReference>
<dbReference type="SUPFAM" id="SSF53850">
    <property type="entry name" value="Periplasmic binding protein-like II"/>
    <property type="match status" value="1"/>
</dbReference>
<dbReference type="InterPro" id="IPR000847">
    <property type="entry name" value="LysR_HTH_N"/>
</dbReference>
<comment type="similarity">
    <text evidence="2">Belongs to the LysR transcriptional regulatory family.</text>
</comment>
<dbReference type="Gene3D" id="1.10.10.10">
    <property type="entry name" value="Winged helix-like DNA-binding domain superfamily/Winged helix DNA-binding domain"/>
    <property type="match status" value="1"/>
</dbReference>
<evidence type="ECO:0000259" key="8">
    <source>
        <dbReference type="PROSITE" id="PS50931"/>
    </source>
</evidence>
<dbReference type="EMBL" id="JAFCJH010000027">
    <property type="protein sequence ID" value="MBR0798437.1"/>
    <property type="molecule type" value="Genomic_DNA"/>
</dbReference>
<dbReference type="InterPro" id="IPR036388">
    <property type="entry name" value="WH-like_DNA-bd_sf"/>
</dbReference>
<evidence type="ECO:0000256" key="4">
    <source>
        <dbReference type="ARBA" id="ARBA00023125"/>
    </source>
</evidence>
<dbReference type="InterPro" id="IPR036390">
    <property type="entry name" value="WH_DNA-bd_sf"/>
</dbReference>
<dbReference type="SUPFAM" id="SSF46785">
    <property type="entry name" value="Winged helix' DNA-binding domain"/>
    <property type="match status" value="1"/>
</dbReference>
<dbReference type="PANTHER" id="PTHR30346:SF26">
    <property type="entry name" value="HYDROGEN PEROXIDE-INDUCIBLE GENES ACTIVATOR"/>
    <property type="match status" value="1"/>
</dbReference>
<evidence type="ECO:0000256" key="7">
    <source>
        <dbReference type="SAM" id="MobiDB-lite"/>
    </source>
</evidence>
<dbReference type="RefSeq" id="WP_212493743.1">
    <property type="nucleotide sequence ID" value="NZ_JAFCJH010000027.1"/>
</dbReference>
<protein>
    <submittedName>
        <fullName evidence="9">LysR family transcriptional regulator</fullName>
    </submittedName>
</protein>
<keyword evidence="3" id="KW-0805">Transcription regulation</keyword>
<evidence type="ECO:0000313" key="9">
    <source>
        <dbReference type="EMBL" id="MBR0798437.1"/>
    </source>
</evidence>
<keyword evidence="5" id="KW-0010">Activator</keyword>
<dbReference type="Gene3D" id="3.40.190.10">
    <property type="entry name" value="Periplasmic binding protein-like II"/>
    <property type="match status" value="2"/>
</dbReference>
<dbReference type="PRINTS" id="PR00039">
    <property type="entry name" value="HTHLYSR"/>
</dbReference>
<feature type="compositionally biased region" description="Low complexity" evidence="7">
    <location>
        <begin position="290"/>
        <end position="303"/>
    </location>
</feature>
<name>A0ABS5FNR5_9BRAD</name>
<proteinExistence type="inferred from homology"/>
<comment type="function">
    <text evidence="1">NodD regulates the expression of the nodABCFE genes which encode other nodulation proteins. NodD is also a negative regulator of its own expression. Binds flavonoids as inducers.</text>
</comment>
<evidence type="ECO:0000256" key="2">
    <source>
        <dbReference type="ARBA" id="ARBA00009437"/>
    </source>
</evidence>
<keyword evidence="10" id="KW-1185">Reference proteome</keyword>
<comment type="caution">
    <text evidence="9">The sequence shown here is derived from an EMBL/GenBank/DDBJ whole genome shotgun (WGS) entry which is preliminary data.</text>
</comment>
<gene>
    <name evidence="9" type="ORF">JQ615_23910</name>
</gene>
<dbReference type="CDD" id="cd05466">
    <property type="entry name" value="PBP2_LTTR_substrate"/>
    <property type="match status" value="1"/>
</dbReference>
<accession>A0ABS5FNR5</accession>
<evidence type="ECO:0000256" key="1">
    <source>
        <dbReference type="ARBA" id="ARBA00003502"/>
    </source>
</evidence>